<dbReference type="GO" id="GO:0016757">
    <property type="term" value="F:glycosyltransferase activity"/>
    <property type="evidence" value="ECO:0007669"/>
    <property type="project" value="TreeGrafter"/>
</dbReference>
<dbReference type="SUPFAM" id="SSF53756">
    <property type="entry name" value="UDP-Glycosyltransferase/glycogen phosphorylase"/>
    <property type="match status" value="1"/>
</dbReference>
<feature type="domain" description="Glycosyltransferase subfamily 4-like N-terminal" evidence="2">
    <location>
        <begin position="16"/>
        <end position="204"/>
    </location>
</feature>
<evidence type="ECO:0000313" key="3">
    <source>
        <dbReference type="EMBL" id="OGK31281.1"/>
    </source>
</evidence>
<sequence>MKILMVSSYLPYPLYSGGHIRLYNILKKLSEKHDVTLICEKRPHQTEENIKKVEKICKKLITVPRKKQWTLSNILLSGASPNSFLVTGHTLAPMRENIEDLLTKEKFDLIHAETFYIAQNIPRNSVSLVIAEHNIEYLVYGRFAQKAPFYLKPFLYADIFKLKKNEERVWEKADFVIAVSRGDKTIIDKFNEKVYIVPNGVDLTKFKIQSSELRINNKKERIILFMGDFKWVQNRDALKFILEKIWPPLNLKFKISNLKLKLWVVGKNIPDNFKDTRSDLVFDENAPDDTSLIFQKSDILLAPIRVGGGTSYKILEAMASGVPVITTSLGAEGLGAENNKELLIAENKDDFIAGIQELISNESFYKKISENGRKLIENKYDWKIIVKKLEQVYKLAVDSYY</sequence>
<dbReference type="GO" id="GO:0009103">
    <property type="term" value="P:lipopolysaccharide biosynthetic process"/>
    <property type="evidence" value="ECO:0007669"/>
    <property type="project" value="TreeGrafter"/>
</dbReference>
<evidence type="ECO:0000256" key="1">
    <source>
        <dbReference type="ARBA" id="ARBA00022679"/>
    </source>
</evidence>
<name>A0A1F7HJ85_9BACT</name>
<reference evidence="3 4" key="1">
    <citation type="journal article" date="2016" name="Nat. Commun.">
        <title>Thousands of microbial genomes shed light on interconnected biogeochemical processes in an aquifer system.</title>
        <authorList>
            <person name="Anantharaman K."/>
            <person name="Brown C.T."/>
            <person name="Hug L.A."/>
            <person name="Sharon I."/>
            <person name="Castelle C.J."/>
            <person name="Probst A.J."/>
            <person name="Thomas B.C."/>
            <person name="Singh A."/>
            <person name="Wilkins M.J."/>
            <person name="Karaoz U."/>
            <person name="Brodie E.L."/>
            <person name="Williams K.H."/>
            <person name="Hubbard S.S."/>
            <person name="Banfield J.F."/>
        </authorList>
    </citation>
    <scope>NUCLEOTIDE SEQUENCE [LARGE SCALE GENOMIC DNA]</scope>
</reference>
<evidence type="ECO:0000259" key="2">
    <source>
        <dbReference type="Pfam" id="PF13439"/>
    </source>
</evidence>
<dbReference type="AlphaFoldDB" id="A0A1F7HJ85"/>
<protein>
    <recommendedName>
        <fullName evidence="2">Glycosyltransferase subfamily 4-like N-terminal domain-containing protein</fullName>
    </recommendedName>
</protein>
<dbReference type="Proteomes" id="UP000177199">
    <property type="component" value="Unassembled WGS sequence"/>
</dbReference>
<dbReference type="Gene3D" id="3.40.50.2000">
    <property type="entry name" value="Glycogen Phosphorylase B"/>
    <property type="match status" value="2"/>
</dbReference>
<dbReference type="Pfam" id="PF13692">
    <property type="entry name" value="Glyco_trans_1_4"/>
    <property type="match status" value="1"/>
</dbReference>
<accession>A0A1F7HJ85</accession>
<dbReference type="PANTHER" id="PTHR46401:SF2">
    <property type="entry name" value="GLYCOSYLTRANSFERASE WBBK-RELATED"/>
    <property type="match status" value="1"/>
</dbReference>
<dbReference type="InterPro" id="IPR028098">
    <property type="entry name" value="Glyco_trans_4-like_N"/>
</dbReference>
<keyword evidence="1" id="KW-0808">Transferase</keyword>
<comment type="caution">
    <text evidence="3">The sequence shown here is derived from an EMBL/GenBank/DDBJ whole genome shotgun (WGS) entry which is preliminary data.</text>
</comment>
<dbReference type="EMBL" id="MFZV01000013">
    <property type="protein sequence ID" value="OGK31281.1"/>
    <property type="molecule type" value="Genomic_DNA"/>
</dbReference>
<proteinExistence type="predicted"/>
<dbReference type="Pfam" id="PF13439">
    <property type="entry name" value="Glyco_transf_4"/>
    <property type="match status" value="1"/>
</dbReference>
<dbReference type="PANTHER" id="PTHR46401">
    <property type="entry name" value="GLYCOSYLTRANSFERASE WBBK-RELATED"/>
    <property type="match status" value="1"/>
</dbReference>
<organism evidence="3 4">
    <name type="scientific">Candidatus Roizmanbacteria bacterium RIFCSPHIGHO2_12_FULL_33_9</name>
    <dbReference type="NCBI Taxonomy" id="1802045"/>
    <lineage>
        <taxon>Bacteria</taxon>
        <taxon>Candidatus Roizmaniibacteriota</taxon>
    </lineage>
</organism>
<gene>
    <name evidence="3" type="ORF">A3F29_00255</name>
</gene>
<evidence type="ECO:0000313" key="4">
    <source>
        <dbReference type="Proteomes" id="UP000177199"/>
    </source>
</evidence>
<dbReference type="CDD" id="cd03801">
    <property type="entry name" value="GT4_PimA-like"/>
    <property type="match status" value="1"/>
</dbReference>